<feature type="compositionally biased region" description="Polar residues" evidence="2">
    <location>
        <begin position="465"/>
        <end position="482"/>
    </location>
</feature>
<dbReference type="Proteomes" id="UP001445076">
    <property type="component" value="Unassembled WGS sequence"/>
</dbReference>
<feature type="region of interest" description="Disordered" evidence="2">
    <location>
        <begin position="1411"/>
        <end position="1431"/>
    </location>
</feature>
<evidence type="ECO:0000256" key="2">
    <source>
        <dbReference type="SAM" id="MobiDB-lite"/>
    </source>
</evidence>
<feature type="compositionally biased region" description="Basic and acidic residues" evidence="2">
    <location>
        <begin position="1130"/>
        <end position="1140"/>
    </location>
</feature>
<feature type="region of interest" description="Disordered" evidence="2">
    <location>
        <begin position="1894"/>
        <end position="1923"/>
    </location>
</feature>
<feature type="compositionally biased region" description="Polar residues" evidence="2">
    <location>
        <begin position="1624"/>
        <end position="1638"/>
    </location>
</feature>
<feature type="compositionally biased region" description="Basic and acidic residues" evidence="2">
    <location>
        <begin position="201"/>
        <end position="210"/>
    </location>
</feature>
<dbReference type="InterPro" id="IPR001298">
    <property type="entry name" value="Filamin/ABP280_rpt"/>
</dbReference>
<feature type="region of interest" description="Disordered" evidence="2">
    <location>
        <begin position="1171"/>
        <end position="1210"/>
    </location>
</feature>
<feature type="compositionally biased region" description="Polar residues" evidence="2">
    <location>
        <begin position="2256"/>
        <end position="2278"/>
    </location>
</feature>
<sequence length="2433" mass="273126">EGKIPIMEEGELEVSTPSSEEVSKADDIIQHFPQDSTRKGSSCEHRQRKGTPKFKPAVGYQLSVRIKDGTVVGTKLLWEAREEAMKQEIEAEWARIHAARHADDTQVRSDRHQVEGISQSDSLESSVDEEPLEVEPSQSSERVHTREVVRYDEPLTEPCIEEGLVSTTRQVWLSLASSECMKTERILKSKVRAQKNKKGPKLRESKKDSSGKLSVSRQPSFTIPEGAVMEEKKRWESTKIQLQNDHEDYTEWKKSKLPLRNIHITAASFLPREQSPSALTSEEKDISQETDGLQNEENNKNVTERIPSIEEIQKGTVLAGKKMWEDGDSNLKSIASFSCNVSHVKAIKEQVREDKSEDAETVERISSLEMIEKGKVKCGRDLWEWKQAQDTRFKIKHPVDVANVGKTLYKREIAKLLPSPVSVCSVPAFVPHHMEHLQKSGNQPSVKVQDRYAVDVTKNLREVRQQQVGSEKLSGTCTTNDQSRNELRDTKEPVHSDQDEDEVNFSGSLFTRSSSCKTQEGMTRKEKKKWEEMKSSEDEYKQRMKTNDYRCIKSQMMLADEAVAPSRSDPTRDEARTILADCRNNELGDTASAAFQPESIVSVSRREREKREHRDLAAIHRISHTSSTDKECENGDDEDLSVTQEVILEKLKLRELQFCSIDAVYGSETPSLPESFVSEDEASEEPNKLRTSSFSICEGTVQLGRKVWEENTSTSENISQFELNHKLTFSSDDIKVAEVEMLDREGKSSPDKELGKIVGGDEELTAMLNNRRKGNGDTEIEETASPETFTRTSNVEIESGRMSNTQHQRHQAYFQAKNKSDPTEAIKYYQENSTEDCVATGDKARITNAFAELQSSEINCTLNYNKKAFHNTMLSVNKSDCDGSLPEARDSMLTDFFVMAKSRQEKKNNESKGRGNEEEEIVKCYSEFPLKASEIASDAISSSSGILDEFPKETSPDEGHILSYNKVPEMSSTSKISEKPSGADAPDMFSPELYEKAPEVSFPKNPKFAPSQRRHESFEVWVDASEEFDLKFPDVPGRYVAGSITASTTCLPSTTLVAQKKDYWDSVVSKQENAEVMIKNTSLAESTMSNENRERWESPLISEEQSDGVPHRKSEEALLLLESSHPPPSRKADAHYEPKRSTTSNSAPSKDMVSQKKIFWDQLLLKNEARETVKRNKSHTRSKSTSGAFWKPEKKDKEFRDSTVDSNPKSSQSIVLIKGFNAEAEMNVPSFGQDEPLKNLVSQKKCFWDDFIIQKQQELKVNKMSGMQNTVFHRRPMAEEGKDTFVGKEEILANESYPEIVETKTPLGRKLSIKIKKGTVKITQQRFDLQQQEDGYANWKKTKAQKRRKSDSQSKDFTEESSNELDGRPADASHNGTSRRHEANRDTEDTKSVAQATRSFGYVKKSKVLKKCQSSSERHIGGDSTEEEAYTPKRVRRKISVKIQRGLVQKCKTRWEATPMKTGYWTWKRQRTASTSPIHRKFPNSSSTVKFPSRWQGTSSSHGKDIGLLVPKKDLLEYSRYQVPSPHMEPNRSITPDETQQYLSGIKGKVAQQRKRFDSLGSVISTESVDSQDSVDCKSESGDDHTPVILDDEYISSVVGKVSRQRSMWEAKVHKTKEEETEQRSILQGSAKKSTGKNSPDVFLDVGSGENKLNCLSPVEVGASRVSDTLLYILHNTVEGDLLLQTYNDRCRSLEDAAAASSEVDTKLGTAEDQVCSECEVSGEDQQLTRGSNTKNKPHLSLKGTQSLDTSWSSPESEAHNVSAVQLDKRHPQEVIARDAETSSPGRSLSQLQSESSLGSLQTLPPPQSEVEENRRNLSVSEVNEPRWSCDYIEYQRSFASARHLFERGMKESGLVATGSSSQNVDCNLKHRRDNNTSYVASFPTKLEHIVKYSDESTRSSSRKHSESSLSSSPLKEAQPPQQEELCNGVDKMLPEVNMADHGCQTDKELGSFVSPHTHVYLVNKGCQSSLERVNTKTKMELQFPRDKEIQVYQEDFVSPLKRRVSRRSRQYDLLEMPKLKRRIFRRRRGSQVSTRERSVSDAQLFLKEVFPPHSGTLYELNRDQGWSEDSGDNTINSRKFGIANSSSLVACLKDLASDLPSVYPEGQLDPLVHDDFADLDPDDFQHFPQDEVIQTLSGCYRGEFPHVPVSGASGTTSRVVRKDLGDLISLKELRRSSLPEILSLLPTSESPSPEFESPVDISHTSCHQTSSDTTALLPHPQTIITEDSVYAKHSSCESAVLSSDSANFSLEGVVSTDTSGKGDIQTHSQDAVECSQSKSDRVLTDVSTVVEEANIDLSSEDEKEEEEEIQVDDKDYEGDREEEAEDKEEKTRGGQGEDRCGCRAYGDGLAWGTILDTNSFIIDTVAADQGEVRVSVEGTSEGLVSGTEVYPVEDSPGVYQVLYRVTTPGHYQVVITWDGQHIPGSPFTCVVG</sequence>
<feature type="compositionally biased region" description="Basic and acidic residues" evidence="2">
    <location>
        <begin position="1379"/>
        <end position="1391"/>
    </location>
</feature>
<feature type="compositionally biased region" description="Basic and acidic residues" evidence="2">
    <location>
        <begin position="297"/>
        <end position="307"/>
    </location>
</feature>
<feature type="repeat" description="Filamin" evidence="1">
    <location>
        <begin position="2335"/>
        <end position="2432"/>
    </location>
</feature>
<feature type="region of interest" description="Disordered" evidence="2">
    <location>
        <begin position="1081"/>
        <end position="1153"/>
    </location>
</feature>
<feature type="region of interest" description="Disordered" evidence="2">
    <location>
        <begin position="465"/>
        <end position="502"/>
    </location>
</feature>
<feature type="compositionally biased region" description="Basic and acidic residues" evidence="2">
    <location>
        <begin position="483"/>
        <end position="497"/>
    </location>
</feature>
<evidence type="ECO:0000313" key="3">
    <source>
        <dbReference type="EMBL" id="KAK8726531.1"/>
    </source>
</evidence>
<feature type="region of interest" description="Disordered" evidence="2">
    <location>
        <begin position="2188"/>
        <end position="2219"/>
    </location>
</feature>
<protein>
    <submittedName>
        <fullName evidence="3">Uncharacterized protein</fullName>
    </submittedName>
</protein>
<feature type="region of interest" description="Disordered" evidence="2">
    <location>
        <begin position="1475"/>
        <end position="1503"/>
    </location>
</feature>
<feature type="region of interest" description="Disordered" evidence="2">
    <location>
        <begin position="101"/>
        <end position="144"/>
    </location>
</feature>
<feature type="compositionally biased region" description="Basic and acidic residues" evidence="2">
    <location>
        <begin position="36"/>
        <end position="45"/>
    </location>
</feature>
<feature type="compositionally biased region" description="Polar residues" evidence="2">
    <location>
        <begin position="1081"/>
        <end position="1090"/>
    </location>
</feature>
<evidence type="ECO:0000256" key="1">
    <source>
        <dbReference type="PROSITE-ProRule" id="PRU00087"/>
    </source>
</evidence>
<comment type="caution">
    <text evidence="3">The sequence shown here is derived from an EMBL/GenBank/DDBJ whole genome shotgun (WGS) entry which is preliminary data.</text>
</comment>
<feature type="region of interest" description="Disordered" evidence="2">
    <location>
        <begin position="1722"/>
        <end position="1820"/>
    </location>
</feature>
<dbReference type="PROSITE" id="PS50194">
    <property type="entry name" value="FILAMIN_REPEAT"/>
    <property type="match status" value="1"/>
</dbReference>
<feature type="region of interest" description="Disordered" evidence="2">
    <location>
        <begin position="969"/>
        <end position="988"/>
    </location>
</feature>
<feature type="compositionally biased region" description="Basic and acidic residues" evidence="2">
    <location>
        <begin position="2328"/>
        <end position="2338"/>
    </location>
</feature>
<feature type="compositionally biased region" description="Polar residues" evidence="2">
    <location>
        <begin position="1475"/>
        <end position="1501"/>
    </location>
</feature>
<dbReference type="SUPFAM" id="SSF81296">
    <property type="entry name" value="E set domains"/>
    <property type="match status" value="1"/>
</dbReference>
<feature type="compositionally biased region" description="Polar residues" evidence="2">
    <location>
        <begin position="211"/>
        <end position="221"/>
    </location>
</feature>
<feature type="compositionally biased region" description="Acidic residues" evidence="2">
    <location>
        <begin position="2299"/>
        <end position="2327"/>
    </location>
</feature>
<gene>
    <name evidence="3" type="ORF">OTU49_010295</name>
</gene>
<feature type="compositionally biased region" description="Polar residues" evidence="2">
    <location>
        <begin position="2203"/>
        <end position="2215"/>
    </location>
</feature>
<feature type="region of interest" description="Disordered" evidence="2">
    <location>
        <begin position="2255"/>
        <end position="2338"/>
    </location>
</feature>
<feature type="compositionally biased region" description="Basic residues" evidence="2">
    <location>
        <begin position="190"/>
        <end position="200"/>
    </location>
</feature>
<feature type="region of interest" description="Disordered" evidence="2">
    <location>
        <begin position="1339"/>
        <end position="1393"/>
    </location>
</feature>
<dbReference type="SMART" id="SM00557">
    <property type="entry name" value="IG_FLMN"/>
    <property type="match status" value="1"/>
</dbReference>
<feature type="compositionally biased region" description="Polar residues" evidence="2">
    <location>
        <begin position="1724"/>
        <end position="1735"/>
    </location>
</feature>
<feature type="compositionally biased region" description="Polar residues" evidence="2">
    <location>
        <begin position="116"/>
        <end position="125"/>
    </location>
</feature>
<feature type="compositionally biased region" description="Basic and acidic residues" evidence="2">
    <location>
        <begin position="101"/>
        <end position="114"/>
    </location>
</feature>
<name>A0AAW0WHL7_CHEQU</name>
<dbReference type="Pfam" id="PF00630">
    <property type="entry name" value="Filamin"/>
    <property type="match status" value="1"/>
</dbReference>
<feature type="region of interest" description="Disordered" evidence="2">
    <location>
        <begin position="190"/>
        <end position="233"/>
    </location>
</feature>
<dbReference type="InterPro" id="IPR017868">
    <property type="entry name" value="Filamin/ABP280_repeat-like"/>
</dbReference>
<feature type="compositionally biased region" description="Basic residues" evidence="2">
    <location>
        <begin position="1340"/>
        <end position="1349"/>
    </location>
</feature>
<dbReference type="Gene3D" id="2.60.40.10">
    <property type="entry name" value="Immunoglobulins"/>
    <property type="match status" value="1"/>
</dbReference>
<feature type="compositionally biased region" description="Low complexity" evidence="2">
    <location>
        <begin position="2188"/>
        <end position="2199"/>
    </location>
</feature>
<feature type="region of interest" description="Disordered" evidence="2">
    <location>
        <begin position="1"/>
        <end position="54"/>
    </location>
</feature>
<proteinExistence type="predicted"/>
<dbReference type="InterPro" id="IPR013783">
    <property type="entry name" value="Ig-like_fold"/>
</dbReference>
<reference evidence="3 4" key="1">
    <citation type="journal article" date="2024" name="BMC Genomics">
        <title>Genome assembly of redclaw crayfish (Cherax quadricarinatus) provides insights into its immune adaptation and hypoxia tolerance.</title>
        <authorList>
            <person name="Liu Z."/>
            <person name="Zheng J."/>
            <person name="Li H."/>
            <person name="Fang K."/>
            <person name="Wang S."/>
            <person name="He J."/>
            <person name="Zhou D."/>
            <person name="Weng S."/>
            <person name="Chi M."/>
            <person name="Gu Z."/>
            <person name="He J."/>
            <person name="Li F."/>
            <person name="Wang M."/>
        </authorList>
    </citation>
    <scope>NUCLEOTIDE SEQUENCE [LARGE SCALE GENOMIC DNA]</scope>
    <source>
        <strain evidence="3">ZL_2023a</strain>
    </source>
</reference>
<accession>A0AAW0WHL7</accession>
<feature type="compositionally biased region" description="Polar residues" evidence="2">
    <location>
        <begin position="1743"/>
        <end position="1756"/>
    </location>
</feature>
<keyword evidence="4" id="KW-1185">Reference proteome</keyword>
<feature type="non-terminal residue" evidence="3">
    <location>
        <position position="1"/>
    </location>
</feature>
<evidence type="ECO:0000313" key="4">
    <source>
        <dbReference type="Proteomes" id="UP001445076"/>
    </source>
</evidence>
<feature type="compositionally biased region" description="Low complexity" evidence="2">
    <location>
        <begin position="1788"/>
        <end position="1803"/>
    </location>
</feature>
<feature type="region of interest" description="Disordered" evidence="2">
    <location>
        <begin position="273"/>
        <end position="307"/>
    </location>
</feature>
<feature type="compositionally biased region" description="Basic and acidic residues" evidence="2">
    <location>
        <begin position="1767"/>
        <end position="1781"/>
    </location>
</feature>
<feature type="compositionally biased region" description="Basic and acidic residues" evidence="2">
    <location>
        <begin position="1191"/>
        <end position="1203"/>
    </location>
</feature>
<dbReference type="InterPro" id="IPR014756">
    <property type="entry name" value="Ig_E-set"/>
</dbReference>
<dbReference type="EMBL" id="JARKIK010000079">
    <property type="protein sequence ID" value="KAK8726531.1"/>
    <property type="molecule type" value="Genomic_DNA"/>
</dbReference>
<organism evidence="3 4">
    <name type="scientific">Cherax quadricarinatus</name>
    <name type="common">Australian red claw crayfish</name>
    <dbReference type="NCBI Taxonomy" id="27406"/>
    <lineage>
        <taxon>Eukaryota</taxon>
        <taxon>Metazoa</taxon>
        <taxon>Ecdysozoa</taxon>
        <taxon>Arthropoda</taxon>
        <taxon>Crustacea</taxon>
        <taxon>Multicrustacea</taxon>
        <taxon>Malacostraca</taxon>
        <taxon>Eumalacostraca</taxon>
        <taxon>Eucarida</taxon>
        <taxon>Decapoda</taxon>
        <taxon>Pleocyemata</taxon>
        <taxon>Astacidea</taxon>
        <taxon>Parastacoidea</taxon>
        <taxon>Parastacidae</taxon>
        <taxon>Cherax</taxon>
    </lineage>
</organism>
<feature type="region of interest" description="Disordered" evidence="2">
    <location>
        <begin position="1615"/>
        <end position="1641"/>
    </location>
</feature>